<feature type="transmembrane region" description="Helical" evidence="2">
    <location>
        <begin position="228"/>
        <end position="250"/>
    </location>
</feature>
<protein>
    <submittedName>
        <fullName evidence="3">Uncharacterized protein</fullName>
    </submittedName>
</protein>
<dbReference type="VEuPathDB" id="FungiDB:LCOR_08760.1"/>
<organism evidence="3 4">
    <name type="scientific">Lichtheimia corymbifera JMRC:FSU:9682</name>
    <dbReference type="NCBI Taxonomy" id="1263082"/>
    <lineage>
        <taxon>Eukaryota</taxon>
        <taxon>Fungi</taxon>
        <taxon>Fungi incertae sedis</taxon>
        <taxon>Mucoromycota</taxon>
        <taxon>Mucoromycotina</taxon>
        <taxon>Mucoromycetes</taxon>
        <taxon>Mucorales</taxon>
        <taxon>Lichtheimiaceae</taxon>
        <taxon>Lichtheimia</taxon>
    </lineage>
</organism>
<dbReference type="AlphaFoldDB" id="A0A068S797"/>
<feature type="transmembrane region" description="Helical" evidence="2">
    <location>
        <begin position="295"/>
        <end position="315"/>
    </location>
</feature>
<evidence type="ECO:0000313" key="3">
    <source>
        <dbReference type="EMBL" id="CDH57865.1"/>
    </source>
</evidence>
<dbReference type="GO" id="GO:0005794">
    <property type="term" value="C:Golgi apparatus"/>
    <property type="evidence" value="ECO:0007669"/>
    <property type="project" value="TreeGrafter"/>
</dbReference>
<evidence type="ECO:0000256" key="1">
    <source>
        <dbReference type="SAM" id="MobiDB-lite"/>
    </source>
</evidence>
<name>A0A068S797_9FUNG</name>
<keyword evidence="4" id="KW-1185">Reference proteome</keyword>
<feature type="transmembrane region" description="Helical" evidence="2">
    <location>
        <begin position="37"/>
        <end position="58"/>
    </location>
</feature>
<feature type="transmembrane region" description="Helical" evidence="2">
    <location>
        <begin position="265"/>
        <end position="283"/>
    </location>
</feature>
<dbReference type="InterPro" id="IPR040410">
    <property type="entry name" value="UPF0658_Golgi"/>
</dbReference>
<dbReference type="PANTHER" id="PTHR34391">
    <property type="entry name" value="UPF0658 GOLGI APPARATUS MEMBRANE PROTEIN C1952.10C-RELATED"/>
    <property type="match status" value="1"/>
</dbReference>
<feature type="region of interest" description="Disordered" evidence="1">
    <location>
        <begin position="378"/>
        <end position="411"/>
    </location>
</feature>
<accession>A0A068S797</accession>
<feature type="transmembrane region" description="Helical" evidence="2">
    <location>
        <begin position="104"/>
        <end position="122"/>
    </location>
</feature>
<dbReference type="EMBL" id="CBTN010000050">
    <property type="protein sequence ID" value="CDH57865.1"/>
    <property type="molecule type" value="Genomic_DNA"/>
</dbReference>
<feature type="compositionally biased region" description="Acidic residues" evidence="1">
    <location>
        <begin position="391"/>
        <end position="402"/>
    </location>
</feature>
<keyword evidence="2" id="KW-1133">Transmembrane helix</keyword>
<reference evidence="3" key="1">
    <citation type="submission" date="2013-08" db="EMBL/GenBank/DDBJ databases">
        <title>Gene expansion shapes genome architecture in the human pathogen Lichtheimia corymbifera: an evolutionary genomics analysis in the ancient terrestrial Mucorales (Mucoromycotina).</title>
        <authorList>
            <person name="Schwartze V.U."/>
            <person name="Winter S."/>
            <person name="Shelest E."/>
            <person name="Marcet-Houben M."/>
            <person name="Horn F."/>
            <person name="Wehner S."/>
            <person name="Hoffmann K."/>
            <person name="Riege K."/>
            <person name="Sammeth M."/>
            <person name="Nowrousian M."/>
            <person name="Valiante V."/>
            <person name="Linde J."/>
            <person name="Jacobsen I.D."/>
            <person name="Marz M."/>
            <person name="Brakhage A.A."/>
            <person name="Gabaldon T."/>
            <person name="Bocker S."/>
            <person name="Voigt K."/>
        </authorList>
    </citation>
    <scope>NUCLEOTIDE SEQUENCE [LARGE SCALE GENOMIC DNA]</scope>
    <source>
        <strain evidence="3">FSU 9682</strain>
    </source>
</reference>
<feature type="transmembrane region" description="Helical" evidence="2">
    <location>
        <begin position="321"/>
        <end position="345"/>
    </location>
</feature>
<proteinExistence type="predicted"/>
<keyword evidence="2" id="KW-0472">Membrane</keyword>
<dbReference type="PANTHER" id="PTHR34391:SF2">
    <property type="entry name" value="TRP C-TERMINAL DOMAIN-CONTAINING PROTEIN"/>
    <property type="match status" value="1"/>
</dbReference>
<dbReference type="STRING" id="1263082.A0A068S797"/>
<gene>
    <name evidence="3" type="ORF">LCOR_08760.1</name>
</gene>
<dbReference type="Proteomes" id="UP000027586">
    <property type="component" value="Unassembled WGS sequence"/>
</dbReference>
<keyword evidence="2" id="KW-0812">Transmembrane</keyword>
<feature type="compositionally biased region" description="Polar residues" evidence="1">
    <location>
        <begin position="378"/>
        <end position="387"/>
    </location>
</feature>
<feature type="transmembrane region" description="Helical" evidence="2">
    <location>
        <begin position="181"/>
        <end position="202"/>
    </location>
</feature>
<dbReference type="OrthoDB" id="2448307at2759"/>
<feature type="transmembrane region" description="Helical" evidence="2">
    <location>
        <begin position="129"/>
        <end position="148"/>
    </location>
</feature>
<evidence type="ECO:0000256" key="2">
    <source>
        <dbReference type="SAM" id="Phobius"/>
    </source>
</evidence>
<sequence>MALTIEQRRQQQPPSFVIRLMQLTWTRIRESPATKTYTTAVVISSILGIVLEILIAIAHRNATNDLWQSISEGRLPSSPFSPVNPNNGRIDTLINLRRLMDENVFFILFYIFQLYLGIDAVVRQSVIQLVAHAGNSFICVILALVQLGETLKWNHRVSDAYSATTESIHDNGFYSALHCEIALASLMAVFTCIFTYICFKLIHQFGWNTYKRIGADPKLQRRFKKCQLFLLSLKLDGFFHIVFSIFWVVVMTQEGYHQGSPAAKTWYTLHFILTVVQFPAPFVARQGLRTERSKFMIPFLVLHALLVIDFIIILQQSSTVWTFWVLAVCLAIVLSLGTIVLGAIVTHNFGKGLKPYTQRLFDKNYRYRLDPTANPTFLEKSNQTTGAEDTWAIDDDIDEYEEGGPTQRDNH</sequence>
<evidence type="ECO:0000313" key="4">
    <source>
        <dbReference type="Proteomes" id="UP000027586"/>
    </source>
</evidence>
<comment type="caution">
    <text evidence="3">The sequence shown here is derived from an EMBL/GenBank/DDBJ whole genome shotgun (WGS) entry which is preliminary data.</text>
</comment>